<evidence type="ECO:0000313" key="2">
    <source>
        <dbReference type="Proteomes" id="UP001159363"/>
    </source>
</evidence>
<protein>
    <submittedName>
        <fullName evidence="1">Uncharacterized protein</fullName>
    </submittedName>
</protein>
<dbReference type="EMBL" id="JARBHB010000004">
    <property type="protein sequence ID" value="KAJ8885214.1"/>
    <property type="molecule type" value="Genomic_DNA"/>
</dbReference>
<accession>A0ABQ9HLJ0</accession>
<organism evidence="1 2">
    <name type="scientific">Dryococelus australis</name>
    <dbReference type="NCBI Taxonomy" id="614101"/>
    <lineage>
        <taxon>Eukaryota</taxon>
        <taxon>Metazoa</taxon>
        <taxon>Ecdysozoa</taxon>
        <taxon>Arthropoda</taxon>
        <taxon>Hexapoda</taxon>
        <taxon>Insecta</taxon>
        <taxon>Pterygota</taxon>
        <taxon>Neoptera</taxon>
        <taxon>Polyneoptera</taxon>
        <taxon>Phasmatodea</taxon>
        <taxon>Verophasmatodea</taxon>
        <taxon>Anareolatae</taxon>
        <taxon>Phasmatidae</taxon>
        <taxon>Eurycanthinae</taxon>
        <taxon>Dryococelus</taxon>
    </lineage>
</organism>
<evidence type="ECO:0000313" key="1">
    <source>
        <dbReference type="EMBL" id="KAJ8885214.1"/>
    </source>
</evidence>
<name>A0ABQ9HLJ0_9NEOP</name>
<reference evidence="1 2" key="1">
    <citation type="submission" date="2023-02" db="EMBL/GenBank/DDBJ databases">
        <title>LHISI_Scaffold_Assembly.</title>
        <authorList>
            <person name="Stuart O.P."/>
            <person name="Cleave R."/>
            <person name="Magrath M.J.L."/>
            <person name="Mikheyev A.S."/>
        </authorList>
    </citation>
    <scope>NUCLEOTIDE SEQUENCE [LARGE SCALE GENOMIC DNA]</scope>
    <source>
        <strain evidence="1">Daus_M_001</strain>
        <tissue evidence="1">Leg muscle</tissue>
    </source>
</reference>
<keyword evidence="2" id="KW-1185">Reference proteome</keyword>
<dbReference type="Proteomes" id="UP001159363">
    <property type="component" value="Chromosome X"/>
</dbReference>
<proteinExistence type="predicted"/>
<sequence>MGRWWNARVGEMGVSQENTPASSIVQHNFHMQKSVNPPGIKSRLPRWETSALATAPPPPHITVLYTPCWVQGVLQPSCHGGGDEAMNLAVITSPGRQED</sequence>
<comment type="caution">
    <text evidence="1">The sequence shown here is derived from an EMBL/GenBank/DDBJ whole genome shotgun (WGS) entry which is preliminary data.</text>
</comment>
<gene>
    <name evidence="1" type="ORF">PR048_011410</name>
</gene>